<dbReference type="SUPFAM" id="SSF49401">
    <property type="entry name" value="Bacterial adhesins"/>
    <property type="match status" value="1"/>
</dbReference>
<evidence type="ECO:0000256" key="4">
    <source>
        <dbReference type="ARBA" id="ARBA00023263"/>
    </source>
</evidence>
<dbReference type="InterPro" id="IPR036937">
    <property type="entry name" value="Adhesion_dom_fimbrial_sf"/>
</dbReference>
<dbReference type="PANTHER" id="PTHR33420">
    <property type="entry name" value="FIMBRIAL SUBUNIT ELFA-RELATED"/>
    <property type="match status" value="1"/>
</dbReference>
<dbReference type="Pfam" id="PF16970">
    <property type="entry name" value="FimA"/>
    <property type="match status" value="1"/>
</dbReference>
<evidence type="ECO:0000256" key="5">
    <source>
        <dbReference type="SAM" id="SignalP"/>
    </source>
</evidence>
<keyword evidence="3 5" id="KW-0732">Signal</keyword>
<dbReference type="PANTHER" id="PTHR33420:SF3">
    <property type="entry name" value="FIMBRIAL SUBUNIT ELFA"/>
    <property type="match status" value="1"/>
</dbReference>
<dbReference type="InterPro" id="IPR050263">
    <property type="entry name" value="Bact_Fimbrial_Adh_Pro"/>
</dbReference>
<dbReference type="InterPro" id="IPR039458">
    <property type="entry name" value="FimA-like"/>
</dbReference>
<name>A0A248VSY1_9BURK</name>
<evidence type="ECO:0000256" key="1">
    <source>
        <dbReference type="ARBA" id="ARBA00004561"/>
    </source>
</evidence>
<dbReference type="InterPro" id="IPR008966">
    <property type="entry name" value="Adhesion_dom_sf"/>
</dbReference>
<organism evidence="6 7">
    <name type="scientific">Paraburkholderia aromaticivorans</name>
    <dbReference type="NCBI Taxonomy" id="2026199"/>
    <lineage>
        <taxon>Bacteria</taxon>
        <taxon>Pseudomonadati</taxon>
        <taxon>Pseudomonadota</taxon>
        <taxon>Betaproteobacteria</taxon>
        <taxon>Burkholderiales</taxon>
        <taxon>Burkholderiaceae</taxon>
        <taxon>Paraburkholderia</taxon>
    </lineage>
</organism>
<dbReference type="AlphaFoldDB" id="A0A248VSY1"/>
<dbReference type="Gene3D" id="2.60.40.1090">
    <property type="entry name" value="Fimbrial-type adhesion domain"/>
    <property type="match status" value="1"/>
</dbReference>
<dbReference type="EMBL" id="CP022990">
    <property type="protein sequence ID" value="ASW02134.1"/>
    <property type="molecule type" value="Genomic_DNA"/>
</dbReference>
<sequence length="186" mass="18543">MKLSLPAIAIAAGSLFGLVPLGAHAADGTISFTGTVTDSTCSINANASGTAADVSVPLVPVPTGSLATAGAVAGTTNPTDLQLNLTGCSGTATKAIARFENGATVDQSNGYLSNMGGTAQNVDVRLLNAQMQPINITTGANNDISTNAVTITGGTATLQYFAQYYATGVAAPGTVSSSVQYSMEYQ</sequence>
<feature type="chain" id="PRO_5012173756" evidence="5">
    <location>
        <begin position="26"/>
        <end position="186"/>
    </location>
</feature>
<evidence type="ECO:0000313" key="7">
    <source>
        <dbReference type="Proteomes" id="UP000215158"/>
    </source>
</evidence>
<gene>
    <name evidence="6" type="ORF">CJU94_28900</name>
</gene>
<protein>
    <submittedName>
        <fullName evidence="6">Fimbrial protein</fullName>
    </submittedName>
</protein>
<accession>A0A248VSY1</accession>
<evidence type="ECO:0000313" key="6">
    <source>
        <dbReference type="EMBL" id="ASW02134.1"/>
    </source>
</evidence>
<keyword evidence="7" id="KW-1185">Reference proteome</keyword>
<dbReference type="GO" id="GO:0009289">
    <property type="term" value="C:pilus"/>
    <property type="evidence" value="ECO:0007669"/>
    <property type="project" value="UniProtKB-SubCell"/>
</dbReference>
<reference evidence="6 7" key="1">
    <citation type="submission" date="2017-08" db="EMBL/GenBank/DDBJ databases">
        <title>Identification and genetic characteristics of simultaneous BTEX- and naphthalene-degrading Paraburkholderia sp. BN5 isolated from petroleum-contaminated soil.</title>
        <authorList>
            <person name="Lee Y."/>
            <person name="Jeon C.O."/>
        </authorList>
    </citation>
    <scope>NUCLEOTIDE SEQUENCE [LARGE SCALE GENOMIC DNA]</scope>
    <source>
        <strain evidence="6 7">BN5</strain>
    </source>
</reference>
<evidence type="ECO:0000256" key="3">
    <source>
        <dbReference type="ARBA" id="ARBA00022729"/>
    </source>
</evidence>
<dbReference type="Proteomes" id="UP000215158">
    <property type="component" value="Chromosome 2"/>
</dbReference>
<dbReference type="GO" id="GO:0043709">
    <property type="term" value="P:cell adhesion involved in single-species biofilm formation"/>
    <property type="evidence" value="ECO:0007669"/>
    <property type="project" value="TreeGrafter"/>
</dbReference>
<proteinExistence type="inferred from homology"/>
<keyword evidence="4" id="KW-0281">Fimbrium</keyword>
<evidence type="ECO:0000256" key="2">
    <source>
        <dbReference type="ARBA" id="ARBA00006671"/>
    </source>
</evidence>
<comment type="subcellular location">
    <subcellularLocation>
        <location evidence="1">Fimbrium</location>
    </subcellularLocation>
</comment>
<dbReference type="OrthoDB" id="9033056at2"/>
<feature type="signal peptide" evidence="5">
    <location>
        <begin position="1"/>
        <end position="25"/>
    </location>
</feature>
<dbReference type="KEGG" id="parb:CJU94_28900"/>
<comment type="similarity">
    <text evidence="2">Belongs to the fimbrial protein family.</text>
</comment>
<dbReference type="RefSeq" id="WP_095422015.1">
    <property type="nucleotide sequence ID" value="NZ_CP022990.1"/>
</dbReference>